<name>A0A9Q3IJB6_9BASI</name>
<accession>A0A9Q3IJB6</accession>
<sequence>MVLADSIKVSFFANASQYIRGIQNPNKSLSDRKFTEKYWERCTASYDLSHEISKEDDGLESDDDESESIENYSKGDEEIAEDNKEE</sequence>
<dbReference type="EMBL" id="AVOT02048241">
    <property type="protein sequence ID" value="MBW0543488.1"/>
    <property type="molecule type" value="Genomic_DNA"/>
</dbReference>
<feature type="compositionally biased region" description="Acidic residues" evidence="1">
    <location>
        <begin position="57"/>
        <end position="68"/>
    </location>
</feature>
<evidence type="ECO:0000313" key="2">
    <source>
        <dbReference type="EMBL" id="MBW0543488.1"/>
    </source>
</evidence>
<dbReference type="AlphaFoldDB" id="A0A9Q3IJB6"/>
<reference evidence="2" key="1">
    <citation type="submission" date="2021-03" db="EMBL/GenBank/DDBJ databases">
        <title>Draft genome sequence of rust myrtle Austropuccinia psidii MF-1, a brazilian biotype.</title>
        <authorList>
            <person name="Quecine M.C."/>
            <person name="Pachon D.M.R."/>
            <person name="Bonatelli M.L."/>
            <person name="Correr F.H."/>
            <person name="Franceschini L.M."/>
            <person name="Leite T.F."/>
            <person name="Margarido G.R.A."/>
            <person name="Almeida C.A."/>
            <person name="Ferrarezi J.A."/>
            <person name="Labate C.A."/>
        </authorList>
    </citation>
    <scope>NUCLEOTIDE SEQUENCE</scope>
    <source>
        <strain evidence="2">MF-1</strain>
    </source>
</reference>
<comment type="caution">
    <text evidence="2">The sequence shown here is derived from an EMBL/GenBank/DDBJ whole genome shotgun (WGS) entry which is preliminary data.</text>
</comment>
<gene>
    <name evidence="2" type="ORF">O181_083203</name>
</gene>
<evidence type="ECO:0000313" key="3">
    <source>
        <dbReference type="Proteomes" id="UP000765509"/>
    </source>
</evidence>
<proteinExistence type="predicted"/>
<organism evidence="2 3">
    <name type="scientific">Austropuccinia psidii MF-1</name>
    <dbReference type="NCBI Taxonomy" id="1389203"/>
    <lineage>
        <taxon>Eukaryota</taxon>
        <taxon>Fungi</taxon>
        <taxon>Dikarya</taxon>
        <taxon>Basidiomycota</taxon>
        <taxon>Pucciniomycotina</taxon>
        <taxon>Pucciniomycetes</taxon>
        <taxon>Pucciniales</taxon>
        <taxon>Sphaerophragmiaceae</taxon>
        <taxon>Austropuccinia</taxon>
    </lineage>
</organism>
<dbReference type="Proteomes" id="UP000765509">
    <property type="component" value="Unassembled WGS sequence"/>
</dbReference>
<dbReference type="OrthoDB" id="2517418at2759"/>
<protein>
    <submittedName>
        <fullName evidence="2">Uncharacterized protein</fullName>
    </submittedName>
</protein>
<feature type="region of interest" description="Disordered" evidence="1">
    <location>
        <begin position="50"/>
        <end position="86"/>
    </location>
</feature>
<evidence type="ECO:0000256" key="1">
    <source>
        <dbReference type="SAM" id="MobiDB-lite"/>
    </source>
</evidence>
<keyword evidence="3" id="KW-1185">Reference proteome</keyword>